<dbReference type="GO" id="GO:0004252">
    <property type="term" value="F:serine-type endopeptidase activity"/>
    <property type="evidence" value="ECO:0007669"/>
    <property type="project" value="InterPro"/>
</dbReference>
<organism evidence="6 7">
    <name type="scientific">Bacillus cereus</name>
    <dbReference type="NCBI Taxonomy" id="1396"/>
    <lineage>
        <taxon>Bacteria</taxon>
        <taxon>Bacillati</taxon>
        <taxon>Bacillota</taxon>
        <taxon>Bacilli</taxon>
        <taxon>Bacillales</taxon>
        <taxon>Bacillaceae</taxon>
        <taxon>Bacillus</taxon>
        <taxon>Bacillus cereus group</taxon>
    </lineage>
</organism>
<dbReference type="InterPro" id="IPR009003">
    <property type="entry name" value="Peptidase_S1_PA"/>
</dbReference>
<dbReference type="Gene3D" id="2.40.10.120">
    <property type="match status" value="1"/>
</dbReference>
<dbReference type="RefSeq" id="WP_063259632.1">
    <property type="nucleotide sequence ID" value="NZ_LJKE01000015.1"/>
</dbReference>
<dbReference type="SUPFAM" id="SSF50156">
    <property type="entry name" value="PDZ domain-like"/>
    <property type="match status" value="1"/>
</dbReference>
<keyword evidence="3" id="KW-0720">Serine protease</keyword>
<keyword evidence="1 6" id="KW-0645">Protease</keyword>
<dbReference type="InterPro" id="IPR001478">
    <property type="entry name" value="PDZ"/>
</dbReference>
<evidence type="ECO:0000256" key="4">
    <source>
        <dbReference type="SAM" id="Phobius"/>
    </source>
</evidence>
<dbReference type="PANTHER" id="PTHR43343:SF3">
    <property type="entry name" value="PROTEASE DO-LIKE 8, CHLOROPLASTIC"/>
    <property type="match status" value="1"/>
</dbReference>
<dbReference type="AlphaFoldDB" id="A0A162PGS4"/>
<keyword evidence="4" id="KW-1133">Transmembrane helix</keyword>
<evidence type="ECO:0000259" key="5">
    <source>
        <dbReference type="SMART" id="SM00228"/>
    </source>
</evidence>
<feature type="domain" description="PDZ" evidence="5">
    <location>
        <begin position="256"/>
        <end position="341"/>
    </location>
</feature>
<evidence type="ECO:0000256" key="2">
    <source>
        <dbReference type="ARBA" id="ARBA00022801"/>
    </source>
</evidence>
<dbReference type="InterPro" id="IPR051201">
    <property type="entry name" value="Chloro_Bact_Ser_Proteases"/>
</dbReference>
<dbReference type="PRINTS" id="PR00834">
    <property type="entry name" value="PROTEASES2C"/>
</dbReference>
<proteinExistence type="predicted"/>
<keyword evidence="4" id="KW-0812">Transmembrane</keyword>
<evidence type="ECO:0000256" key="3">
    <source>
        <dbReference type="ARBA" id="ARBA00022825"/>
    </source>
</evidence>
<dbReference type="PANTHER" id="PTHR43343">
    <property type="entry name" value="PEPTIDASE S12"/>
    <property type="match status" value="1"/>
</dbReference>
<dbReference type="PATRIC" id="fig|1396.535.peg.4150"/>
<accession>A0A162PGS4</accession>
<gene>
    <name evidence="6" type="ORF">B4088_0400</name>
</gene>
<dbReference type="InterPro" id="IPR001940">
    <property type="entry name" value="Peptidase_S1C"/>
</dbReference>
<sequence>MKKEMILMGFVSCLGVLLGGGMVYYFEVNKPPVVQTIIKSDVEDTQAIRAASSLVVGVVAQTEKKQHLGVGSGVIYKNENGYAWIVTNQHVIDKAGIIEVRLQNGGTFEASLLGSDVFSDLAVLKIKTDKKFHVSRWRNSDTVMQGETVFAIGNPLGLDLQGTITKGIISAKKREMPVDLDEDGEEDWIANVLQTDAAINPGNSGGALFDRYGQMVGINSMKISKEEVEGIGFAIPVEEIRPVLNMLETYGQVKRPYLGIEVESVKELHEEGIDVFEDGSVDGVIVTQVNDGSVAWNSKLREGDVLIKFGKYEVENRMTFRQALYKYNMGDVVKVEGIREGVGFVVEVQL</sequence>
<dbReference type="SMART" id="SM00228">
    <property type="entry name" value="PDZ"/>
    <property type="match status" value="1"/>
</dbReference>
<feature type="transmembrane region" description="Helical" evidence="4">
    <location>
        <begin position="7"/>
        <end position="26"/>
    </location>
</feature>
<evidence type="ECO:0000313" key="7">
    <source>
        <dbReference type="Proteomes" id="UP000076482"/>
    </source>
</evidence>
<dbReference type="Proteomes" id="UP000076482">
    <property type="component" value="Unassembled WGS sequence"/>
</dbReference>
<protein>
    <submittedName>
        <fullName evidence="6">Serine protease DegP/HtrA do-like protein</fullName>
    </submittedName>
</protein>
<dbReference type="SUPFAM" id="SSF50494">
    <property type="entry name" value="Trypsin-like serine proteases"/>
    <property type="match status" value="1"/>
</dbReference>
<keyword evidence="2" id="KW-0378">Hydrolase</keyword>
<evidence type="ECO:0000256" key="1">
    <source>
        <dbReference type="ARBA" id="ARBA00022670"/>
    </source>
</evidence>
<comment type="caution">
    <text evidence="6">The sequence shown here is derived from an EMBL/GenBank/DDBJ whole genome shotgun (WGS) entry which is preliminary data.</text>
</comment>
<evidence type="ECO:0000313" key="6">
    <source>
        <dbReference type="EMBL" id="KZD71939.1"/>
    </source>
</evidence>
<dbReference type="EMBL" id="LJKE01000015">
    <property type="protein sequence ID" value="KZD71939.1"/>
    <property type="molecule type" value="Genomic_DNA"/>
</dbReference>
<keyword evidence="4" id="KW-0472">Membrane</keyword>
<dbReference type="Pfam" id="PF13365">
    <property type="entry name" value="Trypsin_2"/>
    <property type="match status" value="1"/>
</dbReference>
<name>A0A162PGS4_BACCE</name>
<dbReference type="GO" id="GO:0006508">
    <property type="term" value="P:proteolysis"/>
    <property type="evidence" value="ECO:0007669"/>
    <property type="project" value="UniProtKB-KW"/>
</dbReference>
<reference evidence="6 7" key="1">
    <citation type="submission" date="2015-09" db="EMBL/GenBank/DDBJ databases">
        <title>Bacillus cereus food isolates.</title>
        <authorList>
            <person name="Boekhorst J."/>
        </authorList>
    </citation>
    <scope>NUCLEOTIDE SEQUENCE [LARGE SCALE GENOMIC DNA]</scope>
    <source>
        <strain evidence="6 7">B4088</strain>
    </source>
</reference>
<dbReference type="Pfam" id="PF13180">
    <property type="entry name" value="PDZ_2"/>
    <property type="match status" value="1"/>
</dbReference>
<dbReference type="InterPro" id="IPR036034">
    <property type="entry name" value="PDZ_sf"/>
</dbReference>
<dbReference type="Gene3D" id="2.30.42.10">
    <property type="match status" value="1"/>
</dbReference>